<reference evidence="1" key="1">
    <citation type="submission" date="2020-10" db="EMBL/GenBank/DDBJ databases">
        <title>Sequencing the genomes of 1000 actinobacteria strains.</title>
        <authorList>
            <person name="Klenk H.-P."/>
        </authorList>
    </citation>
    <scope>NUCLEOTIDE SEQUENCE</scope>
    <source>
        <strain evidence="1">DSM 45354</strain>
    </source>
</reference>
<proteinExistence type="predicted"/>
<dbReference type="EMBL" id="JADBEM010000001">
    <property type="protein sequence ID" value="MBE1604220.1"/>
    <property type="molecule type" value="Genomic_DNA"/>
</dbReference>
<dbReference type="Proteomes" id="UP000638648">
    <property type="component" value="Unassembled WGS sequence"/>
</dbReference>
<protein>
    <submittedName>
        <fullName evidence="1">Uncharacterized protein</fullName>
    </submittedName>
</protein>
<accession>A0A927MP07</accession>
<sequence>MNPTRKEFLRFAAIAVGASGVGNAHNGHAGNGTGGGELKRVDPFGAVLNTAAWYPLVGLGDPHMSERFHAFVRSLIQRPVLQHRLNDIVVEFGEWSLTEHCRPLLSGS</sequence>
<evidence type="ECO:0000313" key="2">
    <source>
        <dbReference type="Proteomes" id="UP000638648"/>
    </source>
</evidence>
<dbReference type="RefSeq" id="WP_192757186.1">
    <property type="nucleotide sequence ID" value="NZ_BAABJL010000205.1"/>
</dbReference>
<dbReference type="AlphaFoldDB" id="A0A927MP07"/>
<name>A0A927MP07_9ACTN</name>
<evidence type="ECO:0000313" key="1">
    <source>
        <dbReference type="EMBL" id="MBE1604220.1"/>
    </source>
</evidence>
<gene>
    <name evidence="1" type="ORF">HEB94_001068</name>
</gene>
<comment type="caution">
    <text evidence="1">The sequence shown here is derived from an EMBL/GenBank/DDBJ whole genome shotgun (WGS) entry which is preliminary data.</text>
</comment>
<keyword evidence="2" id="KW-1185">Reference proteome</keyword>
<organism evidence="1 2">
    <name type="scientific">Actinopolymorpha pittospori</name>
    <dbReference type="NCBI Taxonomy" id="648752"/>
    <lineage>
        <taxon>Bacteria</taxon>
        <taxon>Bacillati</taxon>
        <taxon>Actinomycetota</taxon>
        <taxon>Actinomycetes</taxon>
        <taxon>Propionibacteriales</taxon>
        <taxon>Actinopolymorphaceae</taxon>
        <taxon>Actinopolymorpha</taxon>
    </lineage>
</organism>